<organism evidence="2 3">
    <name type="scientific">Niveomyces insectorum RCEF 264</name>
    <dbReference type="NCBI Taxonomy" id="1081102"/>
    <lineage>
        <taxon>Eukaryota</taxon>
        <taxon>Fungi</taxon>
        <taxon>Dikarya</taxon>
        <taxon>Ascomycota</taxon>
        <taxon>Pezizomycotina</taxon>
        <taxon>Sordariomycetes</taxon>
        <taxon>Hypocreomycetidae</taxon>
        <taxon>Hypocreales</taxon>
        <taxon>Cordycipitaceae</taxon>
        <taxon>Niveomyces</taxon>
    </lineage>
</organism>
<dbReference type="Proteomes" id="UP000076874">
    <property type="component" value="Unassembled WGS sequence"/>
</dbReference>
<name>A0A167MB95_9HYPO</name>
<feature type="compositionally biased region" description="Low complexity" evidence="1">
    <location>
        <begin position="92"/>
        <end position="103"/>
    </location>
</feature>
<evidence type="ECO:0000256" key="1">
    <source>
        <dbReference type="SAM" id="MobiDB-lite"/>
    </source>
</evidence>
<evidence type="ECO:0000313" key="2">
    <source>
        <dbReference type="EMBL" id="OAA54163.1"/>
    </source>
</evidence>
<proteinExistence type="predicted"/>
<reference evidence="2 3" key="1">
    <citation type="journal article" date="2016" name="Genome Biol. Evol.">
        <title>Divergent and convergent evolution of fungal pathogenicity.</title>
        <authorList>
            <person name="Shang Y."/>
            <person name="Xiao G."/>
            <person name="Zheng P."/>
            <person name="Cen K."/>
            <person name="Zhan S."/>
            <person name="Wang C."/>
        </authorList>
    </citation>
    <scope>NUCLEOTIDE SEQUENCE [LARGE SCALE GENOMIC DNA]</scope>
    <source>
        <strain evidence="2 3">RCEF 264</strain>
    </source>
</reference>
<dbReference type="EMBL" id="AZHD01000025">
    <property type="protein sequence ID" value="OAA54163.1"/>
    <property type="molecule type" value="Genomic_DNA"/>
</dbReference>
<keyword evidence="3" id="KW-1185">Reference proteome</keyword>
<evidence type="ECO:0000313" key="3">
    <source>
        <dbReference type="Proteomes" id="UP000076874"/>
    </source>
</evidence>
<accession>A0A167MB95</accession>
<sequence>MRSIDLDDFTDKIQATMARSWRVFTCKWKLQRQRTGVGSVGSVAGVGGNGALPIDDLWTSKPFDGRVQADVGNNEKADPDAAVRSRAERSSRSGQSMRSQLGGVDLPVYT</sequence>
<protein>
    <submittedName>
        <fullName evidence="2">Uncharacterized protein</fullName>
    </submittedName>
</protein>
<feature type="region of interest" description="Disordered" evidence="1">
    <location>
        <begin position="65"/>
        <end position="110"/>
    </location>
</feature>
<gene>
    <name evidence="2" type="ORF">SPI_09097</name>
</gene>
<dbReference type="AlphaFoldDB" id="A0A167MB95"/>
<comment type="caution">
    <text evidence="2">The sequence shown here is derived from an EMBL/GenBank/DDBJ whole genome shotgun (WGS) entry which is preliminary data.</text>
</comment>
<feature type="compositionally biased region" description="Basic and acidic residues" evidence="1">
    <location>
        <begin position="73"/>
        <end position="91"/>
    </location>
</feature>